<dbReference type="PANTHER" id="PTHR43780:SF2">
    <property type="entry name" value="1-AMINOCYCLOPROPANE-1-CARBOXYLATE DEAMINASE-RELATED"/>
    <property type="match status" value="1"/>
</dbReference>
<comment type="cofactor">
    <cofactor evidence="1">
        <name>pyridoxal 5'-phosphate</name>
        <dbReference type="ChEBI" id="CHEBI:597326"/>
    </cofactor>
</comment>
<dbReference type="InterPro" id="IPR036052">
    <property type="entry name" value="TrpB-like_PALP_sf"/>
</dbReference>
<dbReference type="EMBL" id="BARW01024457">
    <property type="protein sequence ID" value="GAI92112.1"/>
    <property type="molecule type" value="Genomic_DNA"/>
</dbReference>
<sequence length="62" mass="6641">VEAIKLVARTEGILLDPVYTGKVMAGLIDLIGKGKFTSKDTVIFLHTGGVAKLFVHNKELSS</sequence>
<evidence type="ECO:0008006" key="5">
    <source>
        <dbReference type="Google" id="ProtNLM"/>
    </source>
</evidence>
<comment type="similarity">
    <text evidence="2">Belongs to the ACC deaminase/D-cysteine desulfhydrase family.</text>
</comment>
<evidence type="ECO:0000313" key="4">
    <source>
        <dbReference type="EMBL" id="GAI92112.1"/>
    </source>
</evidence>
<keyword evidence="3" id="KW-0663">Pyridoxal phosphate</keyword>
<gene>
    <name evidence="4" type="ORF">S12H4_40320</name>
</gene>
<comment type="caution">
    <text evidence="4">The sequence shown here is derived from an EMBL/GenBank/DDBJ whole genome shotgun (WGS) entry which is preliminary data.</text>
</comment>
<dbReference type="PANTHER" id="PTHR43780">
    <property type="entry name" value="1-AMINOCYCLOPROPANE-1-CARBOXYLATE DEAMINASE-RELATED"/>
    <property type="match status" value="1"/>
</dbReference>
<organism evidence="4">
    <name type="scientific">marine sediment metagenome</name>
    <dbReference type="NCBI Taxonomy" id="412755"/>
    <lineage>
        <taxon>unclassified sequences</taxon>
        <taxon>metagenomes</taxon>
        <taxon>ecological metagenomes</taxon>
    </lineage>
</organism>
<evidence type="ECO:0000256" key="3">
    <source>
        <dbReference type="ARBA" id="ARBA00022898"/>
    </source>
</evidence>
<evidence type="ECO:0000256" key="1">
    <source>
        <dbReference type="ARBA" id="ARBA00001933"/>
    </source>
</evidence>
<dbReference type="InterPro" id="IPR027278">
    <property type="entry name" value="ACCD_DCysDesulf"/>
</dbReference>
<dbReference type="GO" id="GO:0019148">
    <property type="term" value="F:D-cysteine desulfhydrase activity"/>
    <property type="evidence" value="ECO:0007669"/>
    <property type="project" value="TreeGrafter"/>
</dbReference>
<protein>
    <recommendedName>
        <fullName evidence="5">Tryptophan synthase beta chain-like PALP domain-containing protein</fullName>
    </recommendedName>
</protein>
<feature type="non-terminal residue" evidence="4">
    <location>
        <position position="1"/>
    </location>
</feature>
<evidence type="ECO:0000256" key="2">
    <source>
        <dbReference type="ARBA" id="ARBA00008639"/>
    </source>
</evidence>
<proteinExistence type="inferred from homology"/>
<accession>X1SGH1</accession>
<dbReference type="SUPFAM" id="SSF53686">
    <property type="entry name" value="Tryptophan synthase beta subunit-like PLP-dependent enzymes"/>
    <property type="match status" value="1"/>
</dbReference>
<dbReference type="Gene3D" id="3.40.50.1100">
    <property type="match status" value="1"/>
</dbReference>
<dbReference type="AlphaFoldDB" id="X1SGH1"/>
<name>X1SGH1_9ZZZZ</name>
<reference evidence="4" key="1">
    <citation type="journal article" date="2014" name="Front. Microbiol.">
        <title>High frequency of phylogenetically diverse reductive dehalogenase-homologous genes in deep subseafloor sedimentary metagenomes.</title>
        <authorList>
            <person name="Kawai M."/>
            <person name="Futagami T."/>
            <person name="Toyoda A."/>
            <person name="Takaki Y."/>
            <person name="Nishi S."/>
            <person name="Hori S."/>
            <person name="Arai W."/>
            <person name="Tsubouchi T."/>
            <person name="Morono Y."/>
            <person name="Uchiyama I."/>
            <person name="Ito T."/>
            <person name="Fujiyama A."/>
            <person name="Inagaki F."/>
            <person name="Takami H."/>
        </authorList>
    </citation>
    <scope>NUCLEOTIDE SEQUENCE</scope>
    <source>
        <strain evidence="4">Expedition CK06-06</strain>
    </source>
</reference>